<dbReference type="PANTHER" id="PTHR48108:SF26">
    <property type="entry name" value="CBS DOMAIN-CONTAINING PROTEIN DDB_G0289609"/>
    <property type="match status" value="1"/>
</dbReference>
<dbReference type="SUPFAM" id="SSF54631">
    <property type="entry name" value="CBS-domain pair"/>
    <property type="match status" value="1"/>
</dbReference>
<feature type="domain" description="CBS" evidence="3">
    <location>
        <begin position="83"/>
        <end position="141"/>
    </location>
</feature>
<reference evidence="4 5" key="1">
    <citation type="submission" date="2019-07" db="EMBL/GenBank/DDBJ databases">
        <title>Whole genome shotgun sequence of Deinococcus cellulosilyticus NBRC 106333.</title>
        <authorList>
            <person name="Hosoyama A."/>
            <person name="Uohara A."/>
            <person name="Ohji S."/>
            <person name="Ichikawa N."/>
        </authorList>
    </citation>
    <scope>NUCLEOTIDE SEQUENCE [LARGE SCALE GENOMIC DNA]</scope>
    <source>
        <strain evidence="4 5">NBRC 106333</strain>
    </source>
</reference>
<evidence type="ECO:0000256" key="1">
    <source>
        <dbReference type="ARBA" id="ARBA00022737"/>
    </source>
</evidence>
<dbReference type="OrthoDB" id="9762536at2"/>
<sequence length="143" mass="15756">MKVADCMSRNPLTAHPSMTASEAWYKLKTSVLHVLPVVDDTGLIGIIKLADLEEFAQKRSSYHAPEFLVGEYLLEGLLVGDVMRAPTATVHPSDALETAAQEMLRHKILGLPVVEDHWRLVGVITVSDLLEVFATHRFLSLPG</sequence>
<feature type="domain" description="CBS" evidence="3">
    <location>
        <begin position="7"/>
        <end position="66"/>
    </location>
</feature>
<evidence type="ECO:0000259" key="3">
    <source>
        <dbReference type="PROSITE" id="PS51371"/>
    </source>
</evidence>
<protein>
    <recommendedName>
        <fullName evidence="3">CBS domain-containing protein</fullName>
    </recommendedName>
</protein>
<dbReference type="RefSeq" id="WP_146882983.1">
    <property type="nucleotide sequence ID" value="NZ_BJXB01000004.1"/>
</dbReference>
<dbReference type="Proteomes" id="UP000321306">
    <property type="component" value="Unassembled WGS sequence"/>
</dbReference>
<dbReference type="Gene3D" id="3.10.580.10">
    <property type="entry name" value="CBS-domain"/>
    <property type="match status" value="1"/>
</dbReference>
<evidence type="ECO:0000256" key="2">
    <source>
        <dbReference type="PROSITE-ProRule" id="PRU00703"/>
    </source>
</evidence>
<dbReference type="Pfam" id="PF00571">
    <property type="entry name" value="CBS"/>
    <property type="match status" value="2"/>
</dbReference>
<dbReference type="InterPro" id="IPR046342">
    <property type="entry name" value="CBS_dom_sf"/>
</dbReference>
<keyword evidence="2" id="KW-0129">CBS domain</keyword>
<dbReference type="EMBL" id="BJXB01000004">
    <property type="protein sequence ID" value="GEM45527.1"/>
    <property type="molecule type" value="Genomic_DNA"/>
</dbReference>
<name>A0A511MZD6_DEIC1</name>
<keyword evidence="5" id="KW-1185">Reference proteome</keyword>
<keyword evidence="1" id="KW-0677">Repeat</keyword>
<dbReference type="InterPro" id="IPR000644">
    <property type="entry name" value="CBS_dom"/>
</dbReference>
<comment type="caution">
    <text evidence="4">The sequence shown here is derived from an EMBL/GenBank/DDBJ whole genome shotgun (WGS) entry which is preliminary data.</text>
</comment>
<evidence type="ECO:0000313" key="5">
    <source>
        <dbReference type="Proteomes" id="UP000321306"/>
    </source>
</evidence>
<dbReference type="PROSITE" id="PS51371">
    <property type="entry name" value="CBS"/>
    <property type="match status" value="2"/>
</dbReference>
<dbReference type="PANTHER" id="PTHR48108">
    <property type="entry name" value="CBS DOMAIN-CONTAINING PROTEIN CBSX2, CHLOROPLASTIC"/>
    <property type="match status" value="1"/>
</dbReference>
<proteinExistence type="predicted"/>
<dbReference type="AlphaFoldDB" id="A0A511MZD6"/>
<evidence type="ECO:0000313" key="4">
    <source>
        <dbReference type="EMBL" id="GEM45527.1"/>
    </source>
</evidence>
<organism evidence="4 5">
    <name type="scientific">Deinococcus cellulosilyticus (strain DSM 18568 / NBRC 106333 / KACC 11606 / 5516J-15)</name>
    <dbReference type="NCBI Taxonomy" id="1223518"/>
    <lineage>
        <taxon>Bacteria</taxon>
        <taxon>Thermotogati</taxon>
        <taxon>Deinococcota</taxon>
        <taxon>Deinococci</taxon>
        <taxon>Deinococcales</taxon>
        <taxon>Deinococcaceae</taxon>
        <taxon>Deinococcus</taxon>
    </lineage>
</organism>
<accession>A0A511MZD6</accession>
<dbReference type="SMART" id="SM00116">
    <property type="entry name" value="CBS"/>
    <property type="match status" value="2"/>
</dbReference>
<dbReference type="InterPro" id="IPR051462">
    <property type="entry name" value="CBS_domain-containing"/>
</dbReference>
<gene>
    <name evidence="4" type="ORF">DC3_11620</name>
</gene>